<dbReference type="EMBL" id="HBUE01291041">
    <property type="protein sequence ID" value="CAG6573954.1"/>
    <property type="molecule type" value="Transcribed_RNA"/>
</dbReference>
<dbReference type="EMBL" id="HBUE01185347">
    <property type="protein sequence ID" value="CAG6522336.1"/>
    <property type="molecule type" value="Transcribed_RNA"/>
</dbReference>
<dbReference type="AlphaFoldDB" id="A0A8D8CPB8"/>
<dbReference type="EMBL" id="HBUE01126112">
    <property type="protein sequence ID" value="CAG6494856.1"/>
    <property type="molecule type" value="Transcribed_RNA"/>
</dbReference>
<reference evidence="1" key="1">
    <citation type="submission" date="2021-05" db="EMBL/GenBank/DDBJ databases">
        <authorList>
            <person name="Alioto T."/>
            <person name="Alioto T."/>
            <person name="Gomez Garrido J."/>
        </authorList>
    </citation>
    <scope>NUCLEOTIDE SEQUENCE</scope>
</reference>
<dbReference type="EMBL" id="HBUE01126108">
    <property type="protein sequence ID" value="CAG6494850.1"/>
    <property type="molecule type" value="Transcribed_RNA"/>
</dbReference>
<dbReference type="EMBL" id="HBUE01291042">
    <property type="protein sequence ID" value="CAG6573955.1"/>
    <property type="molecule type" value="Transcribed_RNA"/>
</dbReference>
<dbReference type="EMBL" id="HBUE01126111">
    <property type="protein sequence ID" value="CAG6494855.1"/>
    <property type="molecule type" value="Transcribed_RNA"/>
</dbReference>
<organism evidence="1">
    <name type="scientific">Culex pipiens</name>
    <name type="common">House mosquito</name>
    <dbReference type="NCBI Taxonomy" id="7175"/>
    <lineage>
        <taxon>Eukaryota</taxon>
        <taxon>Metazoa</taxon>
        <taxon>Ecdysozoa</taxon>
        <taxon>Arthropoda</taxon>
        <taxon>Hexapoda</taxon>
        <taxon>Insecta</taxon>
        <taxon>Pterygota</taxon>
        <taxon>Neoptera</taxon>
        <taxon>Endopterygota</taxon>
        <taxon>Diptera</taxon>
        <taxon>Nematocera</taxon>
        <taxon>Culicoidea</taxon>
        <taxon>Culicidae</taxon>
        <taxon>Culicinae</taxon>
        <taxon>Culicini</taxon>
        <taxon>Culex</taxon>
        <taxon>Culex</taxon>
    </lineage>
</organism>
<dbReference type="EMBL" id="HBUE01126110">
    <property type="protein sequence ID" value="CAG6494853.1"/>
    <property type="molecule type" value="Transcribed_RNA"/>
</dbReference>
<dbReference type="EMBL" id="HBUE01126106">
    <property type="protein sequence ID" value="CAG6494849.1"/>
    <property type="molecule type" value="Transcribed_RNA"/>
</dbReference>
<dbReference type="EMBL" id="HBUE01291040">
    <property type="protein sequence ID" value="CAG6573953.1"/>
    <property type="molecule type" value="Transcribed_RNA"/>
</dbReference>
<dbReference type="EMBL" id="HBUE01291045">
    <property type="protein sequence ID" value="CAG6573957.1"/>
    <property type="molecule type" value="Transcribed_RNA"/>
</dbReference>
<dbReference type="EMBL" id="HBUE01185352">
    <property type="protein sequence ID" value="CAG6522340.1"/>
    <property type="molecule type" value="Transcribed_RNA"/>
</dbReference>
<accession>A0A8D8CPB8</accession>
<evidence type="ECO:0000313" key="1">
    <source>
        <dbReference type="EMBL" id="CAG6494857.1"/>
    </source>
</evidence>
<sequence length="112" mass="13056">MLRPPARPTFFQSRRPDMPLVQAPRGSFSFISVHFLPGPGQFNGFRPKAVILRPFPIPPPQGQYQQGGYSGQYQQPTEQCKIRWCREGKEHRNKYFTTTSKHLKRKTLKCCY</sequence>
<dbReference type="EMBL" id="HBUE01185348">
    <property type="protein sequence ID" value="CAG6522337.1"/>
    <property type="molecule type" value="Transcribed_RNA"/>
</dbReference>
<dbReference type="EMBL" id="HBUE01126114">
    <property type="protein sequence ID" value="CAG6494857.1"/>
    <property type="molecule type" value="Transcribed_RNA"/>
</dbReference>
<dbReference type="EMBL" id="HBUE01185349">
    <property type="protein sequence ID" value="CAG6522338.1"/>
    <property type="molecule type" value="Transcribed_RNA"/>
</dbReference>
<name>A0A8D8CPB8_CULPI</name>
<protein>
    <submittedName>
        <fullName evidence="1">(northern house mosquito) hypothetical protein</fullName>
    </submittedName>
</protein>
<proteinExistence type="predicted"/>